<gene>
    <name evidence="6 10" type="primary">rlmM</name>
    <name evidence="10" type="ORF">ACFSJ3_17650</name>
</gene>
<keyword evidence="3 6" id="KW-0489">Methyltransferase</keyword>
<proteinExistence type="inferred from homology"/>
<evidence type="ECO:0000256" key="2">
    <source>
        <dbReference type="ARBA" id="ARBA00022552"/>
    </source>
</evidence>
<organism evidence="10 11">
    <name type="scientific">Corallincola platygyrae</name>
    <dbReference type="NCBI Taxonomy" id="1193278"/>
    <lineage>
        <taxon>Bacteria</taxon>
        <taxon>Pseudomonadati</taxon>
        <taxon>Pseudomonadota</taxon>
        <taxon>Gammaproteobacteria</taxon>
        <taxon>Alteromonadales</taxon>
        <taxon>Psychromonadaceae</taxon>
        <taxon>Corallincola</taxon>
    </lineage>
</organism>
<feature type="domain" description="Ribosomal RNA methyltransferase FtsJ" evidence="7">
    <location>
        <begin position="184"/>
        <end position="278"/>
    </location>
</feature>
<dbReference type="EC" id="2.1.1.186" evidence="6"/>
<evidence type="ECO:0000313" key="10">
    <source>
        <dbReference type="EMBL" id="MFD2097820.1"/>
    </source>
</evidence>
<keyword evidence="5 6" id="KW-0949">S-adenosyl-L-methionine</keyword>
<dbReference type="GO" id="GO:0032259">
    <property type="term" value="P:methylation"/>
    <property type="evidence" value="ECO:0007669"/>
    <property type="project" value="UniProtKB-KW"/>
</dbReference>
<evidence type="ECO:0000313" key="11">
    <source>
        <dbReference type="Proteomes" id="UP001597380"/>
    </source>
</evidence>
<keyword evidence="11" id="KW-1185">Reference proteome</keyword>
<dbReference type="InterPro" id="IPR029063">
    <property type="entry name" value="SAM-dependent_MTases_sf"/>
</dbReference>
<dbReference type="InterPro" id="IPR002877">
    <property type="entry name" value="RNA_MeTrfase_FtsJ_dom"/>
</dbReference>
<dbReference type="Gene3D" id="3.40.50.150">
    <property type="entry name" value="Vaccinia Virus protein VP39"/>
    <property type="match status" value="1"/>
</dbReference>
<dbReference type="EMBL" id="JBHUHT010000029">
    <property type="protein sequence ID" value="MFD2097820.1"/>
    <property type="molecule type" value="Genomic_DNA"/>
</dbReference>
<dbReference type="Pfam" id="PF01728">
    <property type="entry name" value="FtsJ"/>
    <property type="match status" value="1"/>
</dbReference>
<feature type="domain" description="RlmM ferredoxin-like" evidence="8">
    <location>
        <begin position="1"/>
        <end position="70"/>
    </location>
</feature>
<comment type="function">
    <text evidence="6">Catalyzes the 2'-O-methylation at nucleotide C2498 in 23S rRNA.</text>
</comment>
<comment type="similarity">
    <text evidence="6">Belongs to the class I-like SAM-binding methyltransferase superfamily. RNA methyltransferase RlmE family. RlmM subfamily.</text>
</comment>
<reference evidence="11" key="1">
    <citation type="journal article" date="2019" name="Int. J. Syst. Evol. Microbiol.">
        <title>The Global Catalogue of Microorganisms (GCM) 10K type strain sequencing project: providing services to taxonomists for standard genome sequencing and annotation.</title>
        <authorList>
            <consortium name="The Broad Institute Genomics Platform"/>
            <consortium name="The Broad Institute Genome Sequencing Center for Infectious Disease"/>
            <person name="Wu L."/>
            <person name="Ma J."/>
        </authorList>
    </citation>
    <scope>NUCLEOTIDE SEQUENCE [LARGE SCALE GENOMIC DNA]</scope>
    <source>
        <strain evidence="11">CGMCC 1.10992</strain>
    </source>
</reference>
<evidence type="ECO:0000256" key="4">
    <source>
        <dbReference type="ARBA" id="ARBA00022679"/>
    </source>
</evidence>
<comment type="subcellular location">
    <subcellularLocation>
        <location evidence="6">Cytoplasm</location>
    </subcellularLocation>
</comment>
<feature type="binding site" evidence="6">
    <location>
        <position position="258"/>
    </location>
    <ligand>
        <name>S-adenosyl-L-methionine</name>
        <dbReference type="ChEBI" id="CHEBI:59789"/>
    </ligand>
</feature>
<evidence type="ECO:0000256" key="1">
    <source>
        <dbReference type="ARBA" id="ARBA00022490"/>
    </source>
</evidence>
<evidence type="ECO:0000259" key="9">
    <source>
        <dbReference type="Pfam" id="PF21239"/>
    </source>
</evidence>
<comment type="subunit">
    <text evidence="6">Monomer.</text>
</comment>
<dbReference type="PIRSF" id="PIRSF028774">
    <property type="entry name" value="UCP028774"/>
    <property type="match status" value="1"/>
</dbReference>
<dbReference type="InterPro" id="IPR011224">
    <property type="entry name" value="rRNA_MeTrfase_M"/>
</dbReference>
<feature type="active site" description="Proton acceptor" evidence="6">
    <location>
        <position position="304"/>
    </location>
</feature>
<dbReference type="PANTHER" id="PTHR37524:SF2">
    <property type="entry name" value="RIBOSOMAL RNA METHYLTRANSFERASE FTSJ DOMAIN-CONTAINING PROTEIN"/>
    <property type="match status" value="1"/>
</dbReference>
<keyword evidence="1 6" id="KW-0963">Cytoplasm</keyword>
<feature type="domain" description="Ribosomal RNA large subunit methyltransferase M THUMP-like" evidence="9">
    <location>
        <begin position="83"/>
        <end position="161"/>
    </location>
</feature>
<dbReference type="HAMAP" id="MF_01551">
    <property type="entry name" value="23SrRNA_methyltr_M"/>
    <property type="match status" value="1"/>
</dbReference>
<feature type="binding site" evidence="6">
    <location>
        <position position="238"/>
    </location>
    <ligand>
        <name>S-adenosyl-L-methionine</name>
        <dbReference type="ChEBI" id="CHEBI:59789"/>
    </ligand>
</feature>
<comment type="catalytic activity">
    <reaction evidence="6">
        <text>cytidine(2498) in 23S rRNA + S-adenosyl-L-methionine = 2'-O-methylcytidine(2498) in 23S rRNA + S-adenosyl-L-homocysteine + H(+)</text>
        <dbReference type="Rhea" id="RHEA:42788"/>
        <dbReference type="Rhea" id="RHEA-COMP:10244"/>
        <dbReference type="Rhea" id="RHEA-COMP:10245"/>
        <dbReference type="ChEBI" id="CHEBI:15378"/>
        <dbReference type="ChEBI" id="CHEBI:57856"/>
        <dbReference type="ChEBI" id="CHEBI:59789"/>
        <dbReference type="ChEBI" id="CHEBI:74495"/>
        <dbReference type="ChEBI" id="CHEBI:82748"/>
        <dbReference type="EC" id="2.1.1.186"/>
    </reaction>
</comment>
<keyword evidence="4 6" id="KW-0808">Transferase</keyword>
<dbReference type="Proteomes" id="UP001597380">
    <property type="component" value="Unassembled WGS sequence"/>
</dbReference>
<evidence type="ECO:0000256" key="5">
    <source>
        <dbReference type="ARBA" id="ARBA00022691"/>
    </source>
</evidence>
<dbReference type="Pfam" id="PF21239">
    <property type="entry name" value="RLMM_N"/>
    <property type="match status" value="1"/>
</dbReference>
<evidence type="ECO:0000259" key="7">
    <source>
        <dbReference type="Pfam" id="PF01728"/>
    </source>
</evidence>
<feature type="binding site" evidence="6">
    <location>
        <position position="186"/>
    </location>
    <ligand>
        <name>S-adenosyl-L-methionine</name>
        <dbReference type="ChEBI" id="CHEBI:59789"/>
    </ligand>
</feature>
<dbReference type="Gene3D" id="3.30.2300.20">
    <property type="match status" value="1"/>
</dbReference>
<dbReference type="InterPro" id="IPR040739">
    <property type="entry name" value="RlmM_FDX"/>
</dbReference>
<dbReference type="GO" id="GO:0008168">
    <property type="term" value="F:methyltransferase activity"/>
    <property type="evidence" value="ECO:0007669"/>
    <property type="project" value="UniProtKB-KW"/>
</dbReference>
<protein>
    <recommendedName>
        <fullName evidence="6">Ribosomal RNA large subunit methyltransferase M</fullName>
        <ecNumber evidence="6">2.1.1.186</ecNumber>
    </recommendedName>
    <alternativeName>
        <fullName evidence="6">23S rRNA (cytidine2498-2'-O)-methyltransferase</fullName>
    </alternativeName>
    <alternativeName>
        <fullName evidence="6">23S rRNA 2'-O-ribose methyltransferase RlmM</fullName>
    </alternativeName>
</protein>
<dbReference type="PANTHER" id="PTHR37524">
    <property type="entry name" value="RIBOSOMAL RNA LARGE SUBUNIT METHYLTRANSFERASE M"/>
    <property type="match status" value="1"/>
</dbReference>
<dbReference type="SUPFAM" id="SSF53335">
    <property type="entry name" value="S-adenosyl-L-methionine-dependent methyltransferases"/>
    <property type="match status" value="1"/>
</dbReference>
<dbReference type="RefSeq" id="WP_345342130.1">
    <property type="nucleotide sequence ID" value="NZ_BAABLI010000033.1"/>
</dbReference>
<dbReference type="Gene3D" id="3.30.70.2810">
    <property type="match status" value="1"/>
</dbReference>
<evidence type="ECO:0000256" key="3">
    <source>
        <dbReference type="ARBA" id="ARBA00022603"/>
    </source>
</evidence>
<dbReference type="Pfam" id="PF18125">
    <property type="entry name" value="RlmM_FDX"/>
    <property type="match status" value="1"/>
</dbReference>
<comment type="caution">
    <text evidence="10">The sequence shown here is derived from an EMBL/GenBank/DDBJ whole genome shotgun (WGS) entry which is preliminary data.</text>
</comment>
<accession>A0ABW4XRU7</accession>
<feature type="binding site" evidence="6">
    <location>
        <position position="275"/>
    </location>
    <ligand>
        <name>S-adenosyl-L-methionine</name>
        <dbReference type="ChEBI" id="CHEBI:59789"/>
    </ligand>
</feature>
<sequence>MNALLLYCRPGFEKECAAEIQHRAMSVAAGYAEAKPNTGYVLYKCFTEGDAEYLVRRLQFWRLIFARQMIACTAHLKDISVDDRVAEVLEAAQSLPLCGELIVEPTDTNEGKELSKFCRKFSVPLRQKLRKHNKLTDKPKADKPVMHLCVLSGTEMMLGYSIPGNNSRFEMGIPRLRHPKDAPSRSSLKLEEAFLTFVPPEETEKRVTSGMNAVDLGASPGGWTYQLVRRGMMVSAVDNGPMDQALMDTGQVKHFQEDGFGFEPKRKNVTWLVCDMVEKPGRVARLMGQWLANRWCEEAIFNLKLPMKQRFSEAERCLDLMKQYLRDEGVRYQVTAKHLYHDREEITVHLRREPRRDR</sequence>
<evidence type="ECO:0000256" key="6">
    <source>
        <dbReference type="HAMAP-Rule" id="MF_01551"/>
    </source>
</evidence>
<feature type="binding site" evidence="6">
    <location>
        <begin position="219"/>
        <end position="222"/>
    </location>
    <ligand>
        <name>S-adenosyl-L-methionine</name>
        <dbReference type="ChEBI" id="CHEBI:59789"/>
    </ligand>
</feature>
<dbReference type="NCBIfam" id="NF008734">
    <property type="entry name" value="PRK11760.1"/>
    <property type="match status" value="1"/>
</dbReference>
<dbReference type="InterPro" id="IPR048646">
    <property type="entry name" value="RlmM_THUMP-like"/>
</dbReference>
<evidence type="ECO:0000259" key="8">
    <source>
        <dbReference type="Pfam" id="PF18125"/>
    </source>
</evidence>
<keyword evidence="2 6" id="KW-0698">rRNA processing</keyword>
<name>A0ABW4XRU7_9GAMM</name>